<feature type="transmembrane region" description="Helical" evidence="1">
    <location>
        <begin position="331"/>
        <end position="352"/>
    </location>
</feature>
<sequence>MKRIVLLDILRGFAIVGTLGTNIWIFAYLGDLNLVFGNALEPWWSSGDRLLQTIMLILVNGKFLGMLTLLFGAGMELKRQKAARDGYTWPGVYIWSCALLLLDGLLHYLFVMEYDVLMSYAVTGMIVSLIIHRSRRFMLIMMGIAGSIHVIGVTGITALLALEPGSTFNGMDMITRLYASGTWQEQVMFRLSNFGFFRAESIAIIPLNVFLFLLGSLLMRTGVFSSDEPGRLKRRKLMIIGLEAGIPLNLLLLVPGGMMDIWVRYISAPVLTLGYVGIIAMIMEKEKIPGMLRRFGEIGRMALSCYILQNIIASVLFYGWGFGLGGRPSSLFILLMWLGICLMLMLFSHFWLRKYKLGPVEWLWRKLSISPAPGSKSQETSI</sequence>
<keyword evidence="1" id="KW-1133">Transmembrane helix</keyword>
<feature type="transmembrane region" description="Helical" evidence="1">
    <location>
        <begin position="303"/>
        <end position="325"/>
    </location>
</feature>
<dbReference type="PANTHER" id="PTHR30590">
    <property type="entry name" value="INNER MEMBRANE PROTEIN"/>
    <property type="match status" value="1"/>
</dbReference>
<organism evidence="3 4">
    <name type="scientific">Paenibacillus silvae</name>
    <dbReference type="NCBI Taxonomy" id="1325358"/>
    <lineage>
        <taxon>Bacteria</taxon>
        <taxon>Bacillati</taxon>
        <taxon>Bacillota</taxon>
        <taxon>Bacilli</taxon>
        <taxon>Bacillales</taxon>
        <taxon>Paenibacillaceae</taxon>
        <taxon>Paenibacillus</taxon>
    </lineage>
</organism>
<comment type="caution">
    <text evidence="3">The sequence shown here is derived from an EMBL/GenBank/DDBJ whole genome shotgun (WGS) entry which is preliminary data.</text>
</comment>
<evidence type="ECO:0000313" key="4">
    <source>
        <dbReference type="Proteomes" id="UP000652153"/>
    </source>
</evidence>
<feature type="transmembrane region" description="Helical" evidence="1">
    <location>
        <begin position="50"/>
        <end position="71"/>
    </location>
</feature>
<feature type="domain" description="DUF418" evidence="2">
    <location>
        <begin position="218"/>
        <end position="368"/>
    </location>
</feature>
<evidence type="ECO:0000313" key="3">
    <source>
        <dbReference type="EMBL" id="GGH57335.1"/>
    </source>
</evidence>
<dbReference type="Pfam" id="PF04235">
    <property type="entry name" value="DUF418"/>
    <property type="match status" value="1"/>
</dbReference>
<feature type="transmembrane region" description="Helical" evidence="1">
    <location>
        <begin position="262"/>
        <end position="282"/>
    </location>
</feature>
<reference evidence="4" key="1">
    <citation type="journal article" date="2019" name="Int. J. Syst. Evol. Microbiol.">
        <title>The Global Catalogue of Microorganisms (GCM) 10K type strain sequencing project: providing services to taxonomists for standard genome sequencing and annotation.</title>
        <authorList>
            <consortium name="The Broad Institute Genomics Platform"/>
            <consortium name="The Broad Institute Genome Sequencing Center for Infectious Disease"/>
            <person name="Wu L."/>
            <person name="Ma J."/>
        </authorList>
    </citation>
    <scope>NUCLEOTIDE SEQUENCE [LARGE SCALE GENOMIC DNA]</scope>
    <source>
        <strain evidence="4">CGMCC 1.12770</strain>
    </source>
</reference>
<feature type="transmembrane region" description="Helical" evidence="1">
    <location>
        <begin position="237"/>
        <end position="256"/>
    </location>
</feature>
<feature type="transmembrane region" description="Helical" evidence="1">
    <location>
        <begin position="139"/>
        <end position="162"/>
    </location>
</feature>
<feature type="transmembrane region" description="Helical" evidence="1">
    <location>
        <begin position="196"/>
        <end position="217"/>
    </location>
</feature>
<keyword evidence="1" id="KW-0812">Transmembrane</keyword>
<gene>
    <name evidence="3" type="ORF">GCM10008014_28890</name>
</gene>
<evidence type="ECO:0000259" key="2">
    <source>
        <dbReference type="Pfam" id="PF04235"/>
    </source>
</evidence>
<dbReference type="PANTHER" id="PTHR30590:SF2">
    <property type="entry name" value="INNER MEMBRANE PROTEIN"/>
    <property type="match status" value="1"/>
</dbReference>
<proteinExistence type="predicted"/>
<dbReference type="EMBL" id="BMFU01000003">
    <property type="protein sequence ID" value="GGH57335.1"/>
    <property type="molecule type" value="Genomic_DNA"/>
</dbReference>
<feature type="transmembrane region" description="Helical" evidence="1">
    <location>
        <begin position="116"/>
        <end position="132"/>
    </location>
</feature>
<feature type="transmembrane region" description="Helical" evidence="1">
    <location>
        <begin position="92"/>
        <end position="110"/>
    </location>
</feature>
<feature type="transmembrane region" description="Helical" evidence="1">
    <location>
        <begin position="12"/>
        <end position="30"/>
    </location>
</feature>
<dbReference type="Proteomes" id="UP000652153">
    <property type="component" value="Unassembled WGS sequence"/>
</dbReference>
<dbReference type="InterPro" id="IPR052529">
    <property type="entry name" value="Bact_Transport_Assoc"/>
</dbReference>
<dbReference type="InterPro" id="IPR007349">
    <property type="entry name" value="DUF418"/>
</dbReference>
<keyword evidence="1" id="KW-0472">Membrane</keyword>
<protein>
    <recommendedName>
        <fullName evidence="2">DUF418 domain-containing protein</fullName>
    </recommendedName>
</protein>
<keyword evidence="4" id="KW-1185">Reference proteome</keyword>
<accession>A0ABQ1ZBZ4</accession>
<name>A0ABQ1ZBZ4_9BACL</name>
<evidence type="ECO:0000256" key="1">
    <source>
        <dbReference type="SAM" id="Phobius"/>
    </source>
</evidence>
<dbReference type="RefSeq" id="WP_188592845.1">
    <property type="nucleotide sequence ID" value="NZ_BMFU01000003.1"/>
</dbReference>